<reference evidence="17 18" key="1">
    <citation type="submission" date="2019-10" db="EMBL/GenBank/DDBJ databases">
        <title>Alkaliphilus serpentinus sp. nov. and Alkaliphilus pronyensis sp. nov., two novel anaerobic alkaliphilic species isolated from the serpentinized-hosted hydrothermal field of the Prony Bay (New Caledonia).</title>
        <authorList>
            <person name="Postec A."/>
        </authorList>
    </citation>
    <scope>NUCLEOTIDE SEQUENCE [LARGE SCALE GENOMIC DNA]</scope>
    <source>
        <strain evidence="17 18">LacV</strain>
    </source>
</reference>
<dbReference type="RefSeq" id="WP_151861051.1">
    <property type="nucleotide sequence ID" value="NZ_WBZC01000024.1"/>
</dbReference>
<evidence type="ECO:0000256" key="11">
    <source>
        <dbReference type="ARBA" id="ARBA00023027"/>
    </source>
</evidence>
<evidence type="ECO:0000313" key="17">
    <source>
        <dbReference type="EMBL" id="KAB3534881.1"/>
    </source>
</evidence>
<proteinExistence type="inferred from homology"/>
<sequence>MDKISIIIDGKKVSVPPDTTILEAARKTQINIPTLCYHPDQNVKGNCRVCIVEIAGANGFAAACCTTVKEGMEIKTNTIRIREARQMVLNLILANHNSQCLSCKRNGNCELQTLSQELNIEEEFLDKVVDLLPIDQSNFSIVRDQTKCIKCGRCIEVCNDVQGVGAIYNVNRSCDMKIAPAYEKGLSEVPCVYCGQCINVCPVGAIYEKEDTKEVWRALEDPNKHVVVQIAPAVRVVLGEEFGMETGSIVTGKIVSFLKRIGFDKVFDTNFTADLTIIEEGNELLHRIKSGGKLPMLTSCSPGWIRYIEFFYPELLQHLSTCKSPQQMFGALVKSYYAEKMGLKPEDIVVVSIMPCTAKKTEAKREEMHLNDYYDVDIVITTRELAKMVRESRIQLRELEEEDFDVPLGLSTGAAAVFGATGGVMEAALRTVYEVVTGDELDKIDFKNLRGIAGFKEATIPVGDLDVNVAVANGLKNAKILLDLIKEGKANYHFIEIMCCPGGCIGGGGQPIPATNSIKEKRIEAIYQVDLQSELRKSHQNPAIKELYEEFLIEPLGEKSHKLLHTHYIDRSKNNKDKRD</sequence>
<evidence type="ECO:0000256" key="3">
    <source>
        <dbReference type="ARBA" id="ARBA00005404"/>
    </source>
</evidence>
<evidence type="ECO:0000313" key="18">
    <source>
        <dbReference type="Proteomes" id="UP000432715"/>
    </source>
</evidence>
<dbReference type="GO" id="GO:0051539">
    <property type="term" value="F:4 iron, 4 sulfur cluster binding"/>
    <property type="evidence" value="ECO:0007669"/>
    <property type="project" value="UniProtKB-KW"/>
</dbReference>
<dbReference type="InterPro" id="IPR054351">
    <property type="entry name" value="NADH_UbQ_OxRdtase_ferredoxin"/>
</dbReference>
<keyword evidence="8" id="KW-1278">Translocase</keyword>
<dbReference type="InterPro" id="IPR049830">
    <property type="entry name" value="HndD"/>
</dbReference>
<evidence type="ECO:0000256" key="2">
    <source>
        <dbReference type="ARBA" id="ARBA00004370"/>
    </source>
</evidence>
<dbReference type="GO" id="GO:0008137">
    <property type="term" value="F:NADH dehydrogenase (ubiquinone) activity"/>
    <property type="evidence" value="ECO:0007669"/>
    <property type="project" value="InterPro"/>
</dbReference>
<dbReference type="PROSITE" id="PS51379">
    <property type="entry name" value="4FE4S_FER_2"/>
    <property type="match status" value="2"/>
</dbReference>
<dbReference type="NCBIfam" id="TIGR02512">
    <property type="entry name" value="FeFe_hydrog_A"/>
    <property type="match status" value="1"/>
</dbReference>
<dbReference type="SUPFAM" id="SSF53920">
    <property type="entry name" value="Fe-only hydrogenase"/>
    <property type="match status" value="1"/>
</dbReference>
<dbReference type="InterPro" id="IPR017896">
    <property type="entry name" value="4Fe4S_Fe-S-bd"/>
</dbReference>
<dbReference type="InterPro" id="IPR004108">
    <property type="entry name" value="Fe_hydrogenase_lsu_C"/>
</dbReference>
<dbReference type="Pfam" id="PF13510">
    <property type="entry name" value="Fer2_4"/>
    <property type="match status" value="1"/>
</dbReference>
<dbReference type="InterPro" id="IPR013352">
    <property type="entry name" value="Fe_hydrogenase_subset"/>
</dbReference>
<dbReference type="InterPro" id="IPR017900">
    <property type="entry name" value="4Fe4S_Fe_S_CS"/>
</dbReference>
<dbReference type="SUPFAM" id="SSF54862">
    <property type="entry name" value="4Fe-4S ferredoxins"/>
    <property type="match status" value="1"/>
</dbReference>
<keyword evidence="12" id="KW-0472">Membrane</keyword>
<dbReference type="Gene3D" id="3.40.950.10">
    <property type="entry name" value="Fe-only Hydrogenase (Larger Subunit), Chain L, domain 3"/>
    <property type="match status" value="1"/>
</dbReference>
<dbReference type="GO" id="GO:0051537">
    <property type="term" value="F:2 iron, 2 sulfur cluster binding"/>
    <property type="evidence" value="ECO:0007669"/>
    <property type="project" value="UniProtKB-KW"/>
</dbReference>
<dbReference type="CDD" id="cd00207">
    <property type="entry name" value="fer2"/>
    <property type="match status" value="1"/>
</dbReference>
<dbReference type="InterPro" id="IPR050340">
    <property type="entry name" value="Cytosolic_Fe-S_CAF"/>
</dbReference>
<protein>
    <submittedName>
        <fullName evidence="17">Ferredoxin</fullName>
    </submittedName>
</protein>
<dbReference type="GO" id="GO:0042773">
    <property type="term" value="P:ATP synthesis coupled electron transport"/>
    <property type="evidence" value="ECO:0007669"/>
    <property type="project" value="InterPro"/>
</dbReference>
<keyword evidence="11" id="KW-0520">NAD</keyword>
<keyword evidence="7" id="KW-0677">Repeat</keyword>
<accession>A0A6I0FG09</accession>
<keyword evidence="6" id="KW-0479">Metal-binding</keyword>
<feature type="domain" description="4Fe-4S ferredoxin-type" evidence="15">
    <location>
        <begin position="182"/>
        <end position="211"/>
    </location>
</feature>
<dbReference type="Gene3D" id="3.10.20.740">
    <property type="match status" value="1"/>
</dbReference>
<dbReference type="FunFam" id="3.10.20.740:FF:000004">
    <property type="entry name" value="NADH-quinone oxidoreductase"/>
    <property type="match status" value="1"/>
</dbReference>
<dbReference type="Pfam" id="PF10588">
    <property type="entry name" value="NADH-G_4Fe-4S_3"/>
    <property type="match status" value="1"/>
</dbReference>
<evidence type="ECO:0000256" key="6">
    <source>
        <dbReference type="ARBA" id="ARBA00022723"/>
    </source>
</evidence>
<keyword evidence="5" id="KW-0001">2Fe-2S</keyword>
<dbReference type="Gene3D" id="3.30.70.20">
    <property type="match status" value="1"/>
</dbReference>
<dbReference type="InterPro" id="IPR001041">
    <property type="entry name" value="2Fe-2S_ferredoxin-type"/>
</dbReference>
<dbReference type="Pfam" id="PF02256">
    <property type="entry name" value="Fe_hyd_SSU"/>
    <property type="match status" value="1"/>
</dbReference>
<keyword evidence="18" id="KW-1185">Reference proteome</keyword>
<dbReference type="SMART" id="SM00902">
    <property type="entry name" value="Fe_hyd_SSU"/>
    <property type="match status" value="1"/>
</dbReference>
<dbReference type="PROSITE" id="PS51839">
    <property type="entry name" value="4FE4S_HC3"/>
    <property type="match status" value="1"/>
</dbReference>
<gene>
    <name evidence="17" type="ORF">F8154_07795</name>
</gene>
<evidence type="ECO:0000256" key="5">
    <source>
        <dbReference type="ARBA" id="ARBA00022714"/>
    </source>
</evidence>
<name>A0A6I0FG09_9FIRM</name>
<dbReference type="EMBL" id="WBZC01000024">
    <property type="protein sequence ID" value="KAB3534881.1"/>
    <property type="molecule type" value="Genomic_DNA"/>
</dbReference>
<evidence type="ECO:0000256" key="10">
    <source>
        <dbReference type="ARBA" id="ARBA00023014"/>
    </source>
</evidence>
<evidence type="ECO:0000256" key="4">
    <source>
        <dbReference type="ARBA" id="ARBA00022485"/>
    </source>
</evidence>
<dbReference type="PROSITE" id="PS00198">
    <property type="entry name" value="4FE4S_FER_1"/>
    <property type="match status" value="1"/>
</dbReference>
<dbReference type="Proteomes" id="UP000432715">
    <property type="component" value="Unassembled WGS sequence"/>
</dbReference>
<dbReference type="GO" id="GO:0005506">
    <property type="term" value="F:iron ion binding"/>
    <property type="evidence" value="ECO:0007669"/>
    <property type="project" value="InterPro"/>
</dbReference>
<feature type="domain" description="4Fe-4S His(Cys)3-ligated-type" evidence="16">
    <location>
        <begin position="80"/>
        <end position="119"/>
    </location>
</feature>
<keyword evidence="9" id="KW-0408">Iron</keyword>
<dbReference type="NCBIfam" id="NF040763">
    <property type="entry name" value="FeFe_hydrog_A6"/>
    <property type="match status" value="1"/>
</dbReference>
<evidence type="ECO:0000259" key="16">
    <source>
        <dbReference type="PROSITE" id="PS51839"/>
    </source>
</evidence>
<evidence type="ECO:0000256" key="12">
    <source>
        <dbReference type="ARBA" id="ARBA00023136"/>
    </source>
</evidence>
<keyword evidence="4" id="KW-0004">4Fe-4S</keyword>
<evidence type="ECO:0000259" key="14">
    <source>
        <dbReference type="PROSITE" id="PS51085"/>
    </source>
</evidence>
<dbReference type="Pfam" id="PF22117">
    <property type="entry name" value="Fer4_Nqo3"/>
    <property type="match status" value="1"/>
</dbReference>
<comment type="caution">
    <text evidence="17">The sequence shown here is derived from an EMBL/GenBank/DDBJ whole genome shotgun (WGS) entry which is preliminary data.</text>
</comment>
<evidence type="ECO:0000259" key="15">
    <source>
        <dbReference type="PROSITE" id="PS51379"/>
    </source>
</evidence>
<dbReference type="OrthoDB" id="9805142at2"/>
<dbReference type="Pfam" id="PF02906">
    <property type="entry name" value="Fe_hyd_lg_C"/>
    <property type="match status" value="1"/>
</dbReference>
<dbReference type="SMART" id="SM00929">
    <property type="entry name" value="NADH-G_4Fe-4S_3"/>
    <property type="match status" value="1"/>
</dbReference>
<dbReference type="SUPFAM" id="SSF54292">
    <property type="entry name" value="2Fe-2S ferredoxin-like"/>
    <property type="match status" value="1"/>
</dbReference>
<dbReference type="GO" id="GO:0016020">
    <property type="term" value="C:membrane"/>
    <property type="evidence" value="ECO:0007669"/>
    <property type="project" value="UniProtKB-SubCell"/>
</dbReference>
<dbReference type="FunFam" id="3.30.70.20:FF:000035">
    <property type="entry name" value="Iron hydrogenase 1"/>
    <property type="match status" value="1"/>
</dbReference>
<dbReference type="Gene3D" id="4.10.260.20">
    <property type="entry name" value="Iron hydrogenase, small subunit"/>
    <property type="match status" value="1"/>
</dbReference>
<comment type="subcellular location">
    <subcellularLocation>
        <location evidence="2">Membrane</location>
    </subcellularLocation>
</comment>
<dbReference type="PANTHER" id="PTHR11615">
    <property type="entry name" value="NITRATE, FORMATE, IRON DEHYDROGENASE"/>
    <property type="match status" value="1"/>
</dbReference>
<comment type="similarity">
    <text evidence="3">Belongs to the complex I 75 kDa subunit family.</text>
</comment>
<comment type="cofactor">
    <cofactor evidence="13">
        <name>[2Fe-2S] cluster</name>
        <dbReference type="ChEBI" id="CHEBI:190135"/>
    </cofactor>
</comment>
<dbReference type="GO" id="GO:0008901">
    <property type="term" value="F:ferredoxin hydrogenase activity"/>
    <property type="evidence" value="ECO:0007669"/>
    <property type="project" value="InterPro"/>
</dbReference>
<dbReference type="InterPro" id="IPR000283">
    <property type="entry name" value="NADH_UbQ_OxRdtase_75kDa_su_CS"/>
</dbReference>
<evidence type="ECO:0000256" key="7">
    <source>
        <dbReference type="ARBA" id="ARBA00022737"/>
    </source>
</evidence>
<dbReference type="InterPro" id="IPR036010">
    <property type="entry name" value="2Fe-2S_ferredoxin-like_sf"/>
</dbReference>
<dbReference type="AlphaFoldDB" id="A0A6I0FG09"/>
<dbReference type="InterPro" id="IPR036991">
    <property type="entry name" value="Fe_hydrogenase_ssu_sf"/>
</dbReference>
<evidence type="ECO:0000256" key="9">
    <source>
        <dbReference type="ARBA" id="ARBA00023004"/>
    </source>
</evidence>
<organism evidence="17 18">
    <name type="scientific">Alkaliphilus pronyensis</name>
    <dbReference type="NCBI Taxonomy" id="1482732"/>
    <lineage>
        <taxon>Bacteria</taxon>
        <taxon>Bacillati</taxon>
        <taxon>Bacillota</taxon>
        <taxon>Clostridia</taxon>
        <taxon>Peptostreptococcales</taxon>
        <taxon>Natronincolaceae</taxon>
        <taxon>Alkaliphilus</taxon>
    </lineage>
</organism>
<evidence type="ECO:0000256" key="13">
    <source>
        <dbReference type="ARBA" id="ARBA00034078"/>
    </source>
</evidence>
<feature type="domain" description="4Fe-4S ferredoxin-type" evidence="15">
    <location>
        <begin position="139"/>
        <end position="158"/>
    </location>
</feature>
<feature type="domain" description="2Fe-2S ferredoxin-type" evidence="14">
    <location>
        <begin position="2"/>
        <end position="80"/>
    </location>
</feature>
<dbReference type="InterPro" id="IPR009016">
    <property type="entry name" value="Fe_hydrogenase"/>
</dbReference>
<comment type="cofactor">
    <cofactor evidence="1">
        <name>[4Fe-4S] cluster</name>
        <dbReference type="ChEBI" id="CHEBI:49883"/>
    </cofactor>
</comment>
<dbReference type="InterPro" id="IPR003149">
    <property type="entry name" value="Fe_hydrogenase_ssu"/>
</dbReference>
<dbReference type="Gene3D" id="3.40.50.1780">
    <property type="match status" value="1"/>
</dbReference>
<evidence type="ECO:0000256" key="8">
    <source>
        <dbReference type="ARBA" id="ARBA00022967"/>
    </source>
</evidence>
<dbReference type="PROSITE" id="PS00641">
    <property type="entry name" value="COMPLEX1_75K_1"/>
    <property type="match status" value="1"/>
</dbReference>
<dbReference type="InterPro" id="IPR019574">
    <property type="entry name" value="NADH_UbQ_OxRdtase_Gsu_4Fe4S-bd"/>
</dbReference>
<keyword evidence="10" id="KW-0411">Iron-sulfur</keyword>
<evidence type="ECO:0000256" key="1">
    <source>
        <dbReference type="ARBA" id="ARBA00001966"/>
    </source>
</evidence>
<dbReference type="PROSITE" id="PS51085">
    <property type="entry name" value="2FE2S_FER_2"/>
    <property type="match status" value="1"/>
</dbReference>